<proteinExistence type="inferred from homology"/>
<feature type="binding site" evidence="15">
    <location>
        <position position="596"/>
    </location>
    <ligand>
        <name>ATP</name>
        <dbReference type="ChEBI" id="CHEBI:30616"/>
    </ligand>
</feature>
<dbReference type="Pfam" id="PF00069">
    <property type="entry name" value="Pkinase"/>
    <property type="match status" value="1"/>
</dbReference>
<name>A0A5E4B9I1_MARMO</name>
<evidence type="ECO:0000313" key="18">
    <source>
        <dbReference type="EMBL" id="VTJ65382.1"/>
    </source>
</evidence>
<accession>A0A5E4B9I1</accession>
<dbReference type="EMBL" id="CABDUW010000305">
    <property type="protein sequence ID" value="VTJ65382.1"/>
    <property type="molecule type" value="Genomic_DNA"/>
</dbReference>
<comment type="subcellular location">
    <subcellularLocation>
        <location evidence="1">Nucleus</location>
    </subcellularLocation>
</comment>
<keyword evidence="8 15" id="KW-0067">ATP-binding</keyword>
<reference evidence="18" key="1">
    <citation type="submission" date="2019-04" db="EMBL/GenBank/DDBJ databases">
        <authorList>
            <person name="Alioto T."/>
            <person name="Alioto T."/>
        </authorList>
    </citation>
    <scope>NUCLEOTIDE SEQUENCE [LARGE SCALE GENOMIC DNA]</scope>
</reference>
<evidence type="ECO:0000256" key="3">
    <source>
        <dbReference type="ARBA" id="ARBA00022527"/>
    </source>
</evidence>
<dbReference type="Gene3D" id="1.10.510.10">
    <property type="entry name" value="Transferase(Phosphotransferase) domain 1"/>
    <property type="match status" value="1"/>
</dbReference>
<gene>
    <name evidence="18" type="ORF">MONAX_5E006181</name>
</gene>
<evidence type="ECO:0000256" key="2">
    <source>
        <dbReference type="ARBA" id="ARBA00013203"/>
    </source>
</evidence>
<keyword evidence="7" id="KW-0418">Kinase</keyword>
<feature type="region of interest" description="Disordered" evidence="16">
    <location>
        <begin position="334"/>
        <end position="406"/>
    </location>
</feature>
<dbReference type="InterPro" id="IPR051175">
    <property type="entry name" value="CLK_kinases"/>
</dbReference>
<keyword evidence="4" id="KW-0597">Phosphoprotein</keyword>
<dbReference type="InterPro" id="IPR017441">
    <property type="entry name" value="Protein_kinase_ATP_BS"/>
</dbReference>
<evidence type="ECO:0000256" key="9">
    <source>
        <dbReference type="ARBA" id="ARBA00023137"/>
    </source>
</evidence>
<evidence type="ECO:0000259" key="17">
    <source>
        <dbReference type="PROSITE" id="PS50011"/>
    </source>
</evidence>
<evidence type="ECO:0000256" key="1">
    <source>
        <dbReference type="ARBA" id="ARBA00004123"/>
    </source>
</evidence>
<evidence type="ECO:0000256" key="16">
    <source>
        <dbReference type="SAM" id="MobiDB-lite"/>
    </source>
</evidence>
<evidence type="ECO:0000256" key="10">
    <source>
        <dbReference type="ARBA" id="ARBA00023242"/>
    </source>
</evidence>
<dbReference type="EC" id="2.7.12.1" evidence="2"/>
<evidence type="ECO:0000256" key="13">
    <source>
        <dbReference type="ARBA" id="ARBA00049308"/>
    </source>
</evidence>
<evidence type="ECO:0000256" key="11">
    <source>
        <dbReference type="ARBA" id="ARBA00037966"/>
    </source>
</evidence>
<evidence type="ECO:0000256" key="15">
    <source>
        <dbReference type="PROSITE-ProRule" id="PRU10141"/>
    </source>
</evidence>
<comment type="similarity">
    <text evidence="11">Belongs to the protein kinase superfamily. CMGC Ser/Thr protein kinase family. Lammer subfamily.</text>
</comment>
<dbReference type="PANTHER" id="PTHR45646">
    <property type="entry name" value="SERINE/THREONINE-PROTEIN KINASE DOA-RELATED"/>
    <property type="match status" value="1"/>
</dbReference>
<dbReference type="PROSITE" id="PS00107">
    <property type="entry name" value="PROTEIN_KINASE_ATP"/>
    <property type="match status" value="1"/>
</dbReference>
<keyword evidence="9" id="KW-0829">Tyrosine-protein kinase</keyword>
<evidence type="ECO:0000256" key="14">
    <source>
        <dbReference type="ARBA" id="ARBA00051680"/>
    </source>
</evidence>
<feature type="region of interest" description="Disordered" evidence="16">
    <location>
        <begin position="437"/>
        <end position="548"/>
    </location>
</feature>
<comment type="catalytic activity">
    <reaction evidence="13">
        <text>L-threonyl-[protein] + ATP = O-phospho-L-threonyl-[protein] + ADP + H(+)</text>
        <dbReference type="Rhea" id="RHEA:46608"/>
        <dbReference type="Rhea" id="RHEA-COMP:11060"/>
        <dbReference type="Rhea" id="RHEA-COMP:11605"/>
        <dbReference type="ChEBI" id="CHEBI:15378"/>
        <dbReference type="ChEBI" id="CHEBI:30013"/>
        <dbReference type="ChEBI" id="CHEBI:30616"/>
        <dbReference type="ChEBI" id="CHEBI:61977"/>
        <dbReference type="ChEBI" id="CHEBI:456216"/>
        <dbReference type="EC" id="2.7.12.1"/>
    </reaction>
</comment>
<dbReference type="CDD" id="cd14214">
    <property type="entry name" value="PKc_CLK3"/>
    <property type="match status" value="1"/>
</dbReference>
<dbReference type="GO" id="GO:0004712">
    <property type="term" value="F:protein serine/threonine/tyrosine kinase activity"/>
    <property type="evidence" value="ECO:0007669"/>
    <property type="project" value="UniProtKB-EC"/>
</dbReference>
<evidence type="ECO:0000313" key="19">
    <source>
        <dbReference type="Proteomes" id="UP000335636"/>
    </source>
</evidence>
<keyword evidence="6 15" id="KW-0547">Nucleotide-binding</keyword>
<sequence length="900" mass="101665">MCASYADFPGALRSKLRCVEALPHSAPGSAGLAPVTPVNTQYRILVPPPSLNTLGGLGRPLVPPRDMLWQGPHSNSSYGPKQALPYQLVSDSPSSQMVLGSSQVLGGSLSGWTEALTLPSFSTYCSKNEDQRLVPSHTQHMPLRHTAHLQECYPEMTLLNIPVDAPGPGKPSLENMIPDVGTSPEHSRDFGLVRVVQHGGGFYPRGYHSSNNPPNPNFGKSKKLRLRLRRMGILPQSLRGRSSPVLSGKGTGGPAPWRSQGNNASPLRAQADTAGQRQRRGQSLVVDRAPPFGSKRPVSRGRAPIRLLGTTCVETRRGGPGRCPECPFGPPGTSLHSCSTGRSRGGWSPRASELGARAARPLGQVEPGTTTAASRGIGGAGPPRAEAGAGSGRGARSGQWGLAAARARETMHHCKRYRSPEPDPYLSYRWKRRRSYSREHEGRLRYPARREPPPRRSRSRSHDRLPYQRRYRERRDSDTYRCEERSPSFGEDCYGSSRSRHRRRSRDRGPYRTRKHAHHCHKRRTRSCSSASSRSQQSSKRSSRSVEDDKEGHLVCRIGDWLQERYEIVGNLGEGTFGKVVECLDHARGKSQVALKIIRNVGKYREAARLEINVLKKIKEKDKENKFLCVLMSDWFNFHGHMCIAFELLGKNTFEFLKENNFQPYPLPHVRHMAYQLCHALRFLHENQLTHTDLKPENILFVNSEFETLYNEHKSCEEKSVKNTSIRVADFGSATFDHEHHTTIVATRHYRPPEVILELGWAQPCDVWSIGCILFEYYRGFTLFQTHENREHLVMMEKILGPIPSHMIHRTRKQKYFYKGGLVWDENSSDGRYVKENCKPLKSYMLQDSLEHVQLFDLMRRMLEFDPAQRITLAEALLHPFFAGLTPEERSFHTSRNPSR</sequence>
<feature type="compositionally biased region" description="Basic and acidic residues" evidence="16">
    <location>
        <begin position="437"/>
        <end position="466"/>
    </location>
</feature>
<dbReference type="Gene3D" id="3.30.200.20">
    <property type="entry name" value="Phosphorylase Kinase, domain 1"/>
    <property type="match status" value="1"/>
</dbReference>
<keyword evidence="3" id="KW-0723">Serine/threonine-protein kinase</keyword>
<evidence type="ECO:0000256" key="4">
    <source>
        <dbReference type="ARBA" id="ARBA00022553"/>
    </source>
</evidence>
<evidence type="ECO:0000256" key="8">
    <source>
        <dbReference type="ARBA" id="ARBA00022840"/>
    </source>
</evidence>
<feature type="domain" description="Protein kinase" evidence="17">
    <location>
        <begin position="566"/>
        <end position="882"/>
    </location>
</feature>
<dbReference type="FunFam" id="1.10.510.10:FF:000145">
    <property type="entry name" value="Dual specificity protein kinase CLK2"/>
    <property type="match status" value="1"/>
</dbReference>
<evidence type="ECO:0000256" key="5">
    <source>
        <dbReference type="ARBA" id="ARBA00022679"/>
    </source>
</evidence>
<dbReference type="InterPro" id="IPR000719">
    <property type="entry name" value="Prot_kinase_dom"/>
</dbReference>
<keyword evidence="19" id="KW-1185">Reference proteome</keyword>
<evidence type="ECO:0000256" key="7">
    <source>
        <dbReference type="ARBA" id="ARBA00022777"/>
    </source>
</evidence>
<dbReference type="PANTHER" id="PTHR45646:SF10">
    <property type="entry name" value="DUAL SPECIFICITY PROTEIN KINASE CLK3"/>
    <property type="match status" value="1"/>
</dbReference>
<dbReference type="PROSITE" id="PS00108">
    <property type="entry name" value="PROTEIN_KINASE_ST"/>
    <property type="match status" value="1"/>
</dbReference>
<dbReference type="GO" id="GO:0004713">
    <property type="term" value="F:protein tyrosine kinase activity"/>
    <property type="evidence" value="ECO:0007669"/>
    <property type="project" value="UniProtKB-KW"/>
</dbReference>
<dbReference type="Proteomes" id="UP000335636">
    <property type="component" value="Unassembled WGS sequence"/>
</dbReference>
<dbReference type="GO" id="GO:0043484">
    <property type="term" value="P:regulation of RNA splicing"/>
    <property type="evidence" value="ECO:0007669"/>
    <property type="project" value="TreeGrafter"/>
</dbReference>
<evidence type="ECO:0000256" key="12">
    <source>
        <dbReference type="ARBA" id="ARBA00049003"/>
    </source>
</evidence>
<dbReference type="FunFam" id="3.30.200.20:FF:000061">
    <property type="entry name" value="Dual specificity protein kinase CLK2"/>
    <property type="match status" value="1"/>
</dbReference>
<protein>
    <recommendedName>
        <fullName evidence="2">dual-specificity kinase</fullName>
        <ecNumber evidence="2">2.7.12.1</ecNumber>
    </recommendedName>
</protein>
<feature type="compositionally biased region" description="Basic residues" evidence="16">
    <location>
        <begin position="498"/>
        <end position="526"/>
    </location>
</feature>
<dbReference type="GO" id="GO:0004674">
    <property type="term" value="F:protein serine/threonine kinase activity"/>
    <property type="evidence" value="ECO:0007669"/>
    <property type="project" value="UniProtKB-KW"/>
</dbReference>
<comment type="catalytic activity">
    <reaction evidence="14">
        <text>L-tyrosyl-[protein] + ATP = O-phospho-L-tyrosyl-[protein] + ADP + H(+)</text>
        <dbReference type="Rhea" id="RHEA:10596"/>
        <dbReference type="Rhea" id="RHEA-COMP:10136"/>
        <dbReference type="Rhea" id="RHEA-COMP:20101"/>
        <dbReference type="ChEBI" id="CHEBI:15378"/>
        <dbReference type="ChEBI" id="CHEBI:30616"/>
        <dbReference type="ChEBI" id="CHEBI:46858"/>
        <dbReference type="ChEBI" id="CHEBI:61978"/>
        <dbReference type="ChEBI" id="CHEBI:456216"/>
        <dbReference type="EC" id="2.7.12.1"/>
    </reaction>
</comment>
<organism evidence="18 19">
    <name type="scientific">Marmota monax</name>
    <name type="common">Woodchuck</name>
    <dbReference type="NCBI Taxonomy" id="9995"/>
    <lineage>
        <taxon>Eukaryota</taxon>
        <taxon>Metazoa</taxon>
        <taxon>Chordata</taxon>
        <taxon>Craniata</taxon>
        <taxon>Vertebrata</taxon>
        <taxon>Euteleostomi</taxon>
        <taxon>Mammalia</taxon>
        <taxon>Eutheria</taxon>
        <taxon>Euarchontoglires</taxon>
        <taxon>Glires</taxon>
        <taxon>Rodentia</taxon>
        <taxon>Sciuromorpha</taxon>
        <taxon>Sciuridae</taxon>
        <taxon>Xerinae</taxon>
        <taxon>Marmotini</taxon>
        <taxon>Marmota</taxon>
    </lineage>
</organism>
<keyword evidence="10" id="KW-0539">Nucleus</keyword>
<dbReference type="AlphaFoldDB" id="A0A5E4B9I1"/>
<feature type="compositionally biased region" description="Low complexity" evidence="16">
    <location>
        <begin position="527"/>
        <end position="540"/>
    </location>
</feature>
<keyword evidence="5" id="KW-0808">Transferase</keyword>
<dbReference type="GO" id="GO:0005524">
    <property type="term" value="F:ATP binding"/>
    <property type="evidence" value="ECO:0007669"/>
    <property type="project" value="UniProtKB-UniRule"/>
</dbReference>
<dbReference type="SMART" id="SM00220">
    <property type="entry name" value="S_TKc"/>
    <property type="match status" value="1"/>
</dbReference>
<feature type="compositionally biased region" description="Basic and acidic residues" evidence="16">
    <location>
        <begin position="473"/>
        <end position="486"/>
    </location>
</feature>
<dbReference type="SUPFAM" id="SSF56112">
    <property type="entry name" value="Protein kinase-like (PK-like)"/>
    <property type="match status" value="1"/>
</dbReference>
<comment type="catalytic activity">
    <reaction evidence="12">
        <text>L-seryl-[protein] + ATP = O-phospho-L-seryl-[protein] + ADP + H(+)</text>
        <dbReference type="Rhea" id="RHEA:17989"/>
        <dbReference type="Rhea" id="RHEA-COMP:9863"/>
        <dbReference type="Rhea" id="RHEA-COMP:11604"/>
        <dbReference type="ChEBI" id="CHEBI:15378"/>
        <dbReference type="ChEBI" id="CHEBI:29999"/>
        <dbReference type="ChEBI" id="CHEBI:30616"/>
        <dbReference type="ChEBI" id="CHEBI:83421"/>
        <dbReference type="ChEBI" id="CHEBI:456216"/>
        <dbReference type="EC" id="2.7.12.1"/>
    </reaction>
</comment>
<dbReference type="GO" id="GO:0005634">
    <property type="term" value="C:nucleus"/>
    <property type="evidence" value="ECO:0007669"/>
    <property type="project" value="UniProtKB-SubCell"/>
</dbReference>
<dbReference type="InterPro" id="IPR008271">
    <property type="entry name" value="Ser/Thr_kinase_AS"/>
</dbReference>
<evidence type="ECO:0000256" key="6">
    <source>
        <dbReference type="ARBA" id="ARBA00022741"/>
    </source>
</evidence>
<comment type="caution">
    <text evidence="18">The sequence shown here is derived from an EMBL/GenBank/DDBJ whole genome shotgun (WGS) entry which is preliminary data.</text>
</comment>
<dbReference type="InterPro" id="IPR011009">
    <property type="entry name" value="Kinase-like_dom_sf"/>
</dbReference>
<dbReference type="PROSITE" id="PS50011">
    <property type="entry name" value="PROTEIN_KINASE_DOM"/>
    <property type="match status" value="1"/>
</dbReference>
<feature type="region of interest" description="Disordered" evidence="16">
    <location>
        <begin position="237"/>
        <end position="300"/>
    </location>
</feature>